<evidence type="ECO:0000256" key="1">
    <source>
        <dbReference type="ARBA" id="ARBA00023002"/>
    </source>
</evidence>
<dbReference type="CDD" id="cd19091">
    <property type="entry name" value="AKR_PsAKR"/>
    <property type="match status" value="1"/>
</dbReference>
<reference evidence="3" key="1">
    <citation type="submission" date="2018-05" db="EMBL/GenBank/DDBJ databases">
        <authorList>
            <person name="Lanie J.A."/>
            <person name="Ng W.-L."/>
            <person name="Kazmierczak K.M."/>
            <person name="Andrzejewski T.M."/>
            <person name="Davidsen T.M."/>
            <person name="Wayne K.J."/>
            <person name="Tettelin H."/>
            <person name="Glass J.I."/>
            <person name="Rusch D."/>
            <person name="Podicherti R."/>
            <person name="Tsui H.-C.T."/>
            <person name="Winkler M.E."/>
        </authorList>
    </citation>
    <scope>NUCLEOTIDE SEQUENCE</scope>
</reference>
<dbReference type="Pfam" id="PF00248">
    <property type="entry name" value="Aldo_ket_red"/>
    <property type="match status" value="1"/>
</dbReference>
<protein>
    <recommendedName>
        <fullName evidence="2">NADP-dependent oxidoreductase domain-containing protein</fullName>
    </recommendedName>
</protein>
<dbReference type="InterPro" id="IPR050523">
    <property type="entry name" value="AKR_Detox_Biosynth"/>
</dbReference>
<proteinExistence type="predicted"/>
<evidence type="ECO:0000313" key="3">
    <source>
        <dbReference type="EMBL" id="SUZ65049.1"/>
    </source>
</evidence>
<keyword evidence="1" id="KW-0560">Oxidoreductase</keyword>
<gene>
    <name evidence="3" type="ORF">METZ01_LOCUS17903</name>
</gene>
<evidence type="ECO:0000259" key="2">
    <source>
        <dbReference type="Pfam" id="PF00248"/>
    </source>
</evidence>
<dbReference type="InterPro" id="IPR036812">
    <property type="entry name" value="NAD(P)_OxRdtase_dom_sf"/>
</dbReference>
<dbReference type="InterPro" id="IPR023210">
    <property type="entry name" value="NADP_OxRdtase_dom"/>
</dbReference>
<dbReference type="SUPFAM" id="SSF51430">
    <property type="entry name" value="NAD(P)-linked oxidoreductase"/>
    <property type="match status" value="1"/>
</dbReference>
<dbReference type="PRINTS" id="PR00069">
    <property type="entry name" value="ALDKETRDTASE"/>
</dbReference>
<dbReference type="PANTHER" id="PTHR43364:SF18">
    <property type="entry name" value="OXIDOREDUCTASE"/>
    <property type="match status" value="1"/>
</dbReference>
<dbReference type="GO" id="GO:0005829">
    <property type="term" value="C:cytosol"/>
    <property type="evidence" value="ECO:0007669"/>
    <property type="project" value="TreeGrafter"/>
</dbReference>
<dbReference type="Gene3D" id="3.20.20.100">
    <property type="entry name" value="NADP-dependent oxidoreductase domain"/>
    <property type="match status" value="1"/>
</dbReference>
<accession>A0A381PFZ9</accession>
<sequence>MKYRPLADTGVFVSELCLGAMTFGSQWEMIGALDQKDADTLVNRSLDEGINFFDTADVYSSGESEEILGRSLKGKRQNVIIATKVRGRMGPGANQVGLSRLHIIQAAEASLKRLGTDYIDLYQIHRSDPETDIEETLIALTDLVRAGKVRYIGCSNMEAWELMKALGTSERRGLEAFKCTQSYYSLVGRDLEQETIPLIQDQGLGLLVWSPLAGGFLSGKFTREESPDGTRRATFDFPPVNKEQGFDIVDVMRPIAEAHEVSVAQVALAWLLHKRAVTSVIIGARRMDQLEDNLGSVDLTLTDDEVAQLDEVSQIPPGYPAWMGALGDDRRPGEMRDIARLLREREGKEESESGAD</sequence>
<dbReference type="AlphaFoldDB" id="A0A381PFZ9"/>
<dbReference type="InterPro" id="IPR020471">
    <property type="entry name" value="AKR"/>
</dbReference>
<dbReference type="GO" id="GO:0016491">
    <property type="term" value="F:oxidoreductase activity"/>
    <property type="evidence" value="ECO:0007669"/>
    <property type="project" value="UniProtKB-KW"/>
</dbReference>
<dbReference type="EMBL" id="UINC01000950">
    <property type="protein sequence ID" value="SUZ65049.1"/>
    <property type="molecule type" value="Genomic_DNA"/>
</dbReference>
<organism evidence="3">
    <name type="scientific">marine metagenome</name>
    <dbReference type="NCBI Taxonomy" id="408172"/>
    <lineage>
        <taxon>unclassified sequences</taxon>
        <taxon>metagenomes</taxon>
        <taxon>ecological metagenomes</taxon>
    </lineage>
</organism>
<dbReference type="FunFam" id="3.20.20.100:FF:000004">
    <property type="entry name" value="Oxidoreductase, aldo/keto reductase"/>
    <property type="match status" value="1"/>
</dbReference>
<dbReference type="PANTHER" id="PTHR43364">
    <property type="entry name" value="NADH-SPECIFIC METHYLGLYOXAL REDUCTASE-RELATED"/>
    <property type="match status" value="1"/>
</dbReference>
<feature type="domain" description="NADP-dependent oxidoreductase" evidence="2">
    <location>
        <begin position="15"/>
        <end position="313"/>
    </location>
</feature>
<name>A0A381PFZ9_9ZZZZ</name>